<dbReference type="PANTHER" id="PTHR30294">
    <property type="entry name" value="MEMBRANE COMPONENT OF ABC TRANSPORTER YHHJ-RELATED"/>
    <property type="match status" value="1"/>
</dbReference>
<comment type="subcellular location">
    <subcellularLocation>
        <location evidence="1">Cell membrane</location>
        <topology evidence="1">Multi-pass membrane protein</topology>
    </subcellularLocation>
</comment>
<feature type="transmembrane region" description="Helical" evidence="6">
    <location>
        <begin position="268"/>
        <end position="290"/>
    </location>
</feature>
<evidence type="ECO:0000256" key="2">
    <source>
        <dbReference type="ARBA" id="ARBA00022475"/>
    </source>
</evidence>
<keyword evidence="2" id="KW-1003">Cell membrane</keyword>
<feature type="transmembrane region" description="Helical" evidence="6">
    <location>
        <begin position="20"/>
        <end position="41"/>
    </location>
</feature>
<keyword evidence="5 6" id="KW-0472">Membrane</keyword>
<proteinExistence type="predicted"/>
<keyword evidence="4 6" id="KW-1133">Transmembrane helix</keyword>
<dbReference type="PANTHER" id="PTHR30294:SF29">
    <property type="entry name" value="MULTIDRUG ABC TRANSPORTER PERMEASE YBHS-RELATED"/>
    <property type="match status" value="1"/>
</dbReference>
<evidence type="ECO:0000313" key="8">
    <source>
        <dbReference type="EMBL" id="MCZ0704411.1"/>
    </source>
</evidence>
<dbReference type="EMBL" id="JAPRAT010000035">
    <property type="protein sequence ID" value="MCZ0704411.1"/>
    <property type="molecule type" value="Genomic_DNA"/>
</dbReference>
<keyword evidence="9" id="KW-1185">Reference proteome</keyword>
<dbReference type="InterPro" id="IPR051449">
    <property type="entry name" value="ABC-2_transporter_component"/>
</dbReference>
<feature type="transmembrane region" description="Helical" evidence="6">
    <location>
        <begin position="338"/>
        <end position="357"/>
    </location>
</feature>
<evidence type="ECO:0000259" key="7">
    <source>
        <dbReference type="Pfam" id="PF12698"/>
    </source>
</evidence>
<comment type="caution">
    <text evidence="8">The sequence shown here is derived from an EMBL/GenBank/DDBJ whole genome shotgun (WGS) entry which is preliminary data.</text>
</comment>
<name>A0A9J6RGF8_9BACI</name>
<feature type="transmembrane region" description="Helical" evidence="6">
    <location>
        <begin position="398"/>
        <end position="417"/>
    </location>
</feature>
<feature type="domain" description="ABC-2 type transporter transmembrane" evidence="7">
    <location>
        <begin position="20"/>
        <end position="414"/>
    </location>
</feature>
<dbReference type="InterPro" id="IPR013525">
    <property type="entry name" value="ABC2_TM"/>
</dbReference>
<keyword evidence="3 6" id="KW-0812">Transmembrane</keyword>
<dbReference type="GO" id="GO:0005886">
    <property type="term" value="C:plasma membrane"/>
    <property type="evidence" value="ECO:0007669"/>
    <property type="project" value="UniProtKB-SubCell"/>
</dbReference>
<evidence type="ECO:0000256" key="4">
    <source>
        <dbReference type="ARBA" id="ARBA00022989"/>
    </source>
</evidence>
<evidence type="ECO:0000256" key="1">
    <source>
        <dbReference type="ARBA" id="ARBA00004651"/>
    </source>
</evidence>
<dbReference type="Pfam" id="PF12698">
    <property type="entry name" value="ABC2_membrane_3"/>
    <property type="match status" value="1"/>
</dbReference>
<protein>
    <submittedName>
        <fullName evidence="8">ABC transporter permease</fullName>
    </submittedName>
</protein>
<evidence type="ECO:0000256" key="6">
    <source>
        <dbReference type="SAM" id="Phobius"/>
    </source>
</evidence>
<dbReference type="Proteomes" id="UP001084197">
    <property type="component" value="Unassembled WGS sequence"/>
</dbReference>
<feature type="transmembrane region" description="Helical" evidence="6">
    <location>
        <begin position="302"/>
        <end position="326"/>
    </location>
</feature>
<evidence type="ECO:0000256" key="5">
    <source>
        <dbReference type="ARBA" id="ARBA00023136"/>
    </source>
</evidence>
<gene>
    <name evidence="8" type="ORF">OWO01_14470</name>
</gene>
<dbReference type="RefSeq" id="WP_268781182.1">
    <property type="nucleotide sequence ID" value="NZ_JAPRAT010000035.1"/>
</dbReference>
<organism evidence="8 9">
    <name type="scientific">Natronobacillus azotifigens</name>
    <dbReference type="NCBI Taxonomy" id="472978"/>
    <lineage>
        <taxon>Bacteria</taxon>
        <taxon>Bacillati</taxon>
        <taxon>Bacillota</taxon>
        <taxon>Bacilli</taxon>
        <taxon>Bacillales</taxon>
        <taxon>Bacillaceae</taxon>
        <taxon>Natronobacillus</taxon>
    </lineage>
</organism>
<evidence type="ECO:0000256" key="3">
    <source>
        <dbReference type="ARBA" id="ARBA00022692"/>
    </source>
</evidence>
<dbReference type="AlphaFoldDB" id="A0A9J6RGF8"/>
<sequence>MWNIIKKDLLIIARDRAELLVLLLMPFILISILGFALGGLISGNQTMPDINVALVEEDQSETGFADFTAHLQTLELPEGAVEELEASVTLIDPIEMVKELFENPEVSDAIEIFEMNRAEAEEALAEDEVAAMVTIPSGYTFATLEKMFLETGDGSELELLIQDFGQVRANVIKNMLESFVTSINLEMALAEVTEGESSQSSNDRGVLGDSEYLSTREPVTAFQYYTIGMAVMFALYVAGTISSNATLEKETKVFDRLMLTGQSPLNYLTGKMISTIFISVIQLGILFSLSTVIFQTFAGESFFFWLGVGFIIFVFSLSIGAIAALLTSISLRYNSYSVSGVFSGGVVTIFAFLGGSFTQVEQISPIIRVLGNWTPNGASMTLYMQLLQGVGWNSMSQIVIRLLGTTVLLFILAIGLFPKRRSV</sequence>
<dbReference type="GO" id="GO:0140359">
    <property type="term" value="F:ABC-type transporter activity"/>
    <property type="evidence" value="ECO:0007669"/>
    <property type="project" value="InterPro"/>
</dbReference>
<feature type="transmembrane region" description="Helical" evidence="6">
    <location>
        <begin position="224"/>
        <end position="247"/>
    </location>
</feature>
<accession>A0A9J6RGF8</accession>
<reference evidence="8" key="1">
    <citation type="submission" date="2022-11" db="EMBL/GenBank/DDBJ databases">
        <title>WGS of Natronobacillus azotifigens 24KS-1, an anaerobic diazotrophic haloalkaliphile from soda-rich habitats.</title>
        <authorList>
            <person name="Sorokin D.Y."/>
            <person name="Merkel A.Y."/>
        </authorList>
    </citation>
    <scope>NUCLEOTIDE SEQUENCE</scope>
    <source>
        <strain evidence="8">24KS-1</strain>
    </source>
</reference>
<evidence type="ECO:0000313" key="9">
    <source>
        <dbReference type="Proteomes" id="UP001084197"/>
    </source>
</evidence>